<dbReference type="OrthoDB" id="2353585at2"/>
<dbReference type="AlphaFoldDB" id="A0A494ZXZ6"/>
<proteinExistence type="predicted"/>
<keyword evidence="2" id="KW-1185">Reference proteome</keyword>
<organism evidence="1 2">
    <name type="scientific">Oceanobacillus halophilus</name>
    <dbReference type="NCBI Taxonomy" id="930130"/>
    <lineage>
        <taxon>Bacteria</taxon>
        <taxon>Bacillati</taxon>
        <taxon>Bacillota</taxon>
        <taxon>Bacilli</taxon>
        <taxon>Bacillales</taxon>
        <taxon>Bacillaceae</taxon>
        <taxon>Oceanobacillus</taxon>
    </lineage>
</organism>
<evidence type="ECO:0000313" key="2">
    <source>
        <dbReference type="Proteomes" id="UP000269301"/>
    </source>
</evidence>
<evidence type="ECO:0000313" key="1">
    <source>
        <dbReference type="EMBL" id="RKQ31375.1"/>
    </source>
</evidence>
<dbReference type="RefSeq" id="WP_121205036.1">
    <property type="nucleotide sequence ID" value="NZ_RBZP01000013.1"/>
</dbReference>
<dbReference type="EMBL" id="RBZP01000013">
    <property type="protein sequence ID" value="RKQ31375.1"/>
    <property type="molecule type" value="Genomic_DNA"/>
</dbReference>
<sequence>MGKRRLITGMVLGATVGTVVALFDKDTRDYAKTLTDNAKSNTTYYFKHPAEAVETVRNTVDRLNQTVASGADNAINALEQVETTIDKFTNKIED</sequence>
<comment type="caution">
    <text evidence="1">The sequence shown here is derived from an EMBL/GenBank/DDBJ whole genome shotgun (WGS) entry which is preliminary data.</text>
</comment>
<reference evidence="1 2" key="1">
    <citation type="journal article" date="2016" name="Int. J. Syst. Evol. Microbiol.">
        <title>Oceanobacillus halophilus sp. nov., a novel moderately halophilic bacterium from a hypersaline lake.</title>
        <authorList>
            <person name="Amoozegar M.A."/>
            <person name="Bagheri M."/>
            <person name="Makhdoumi A."/>
            <person name="Nikou M.M."/>
            <person name="Fazeli S.A.S."/>
            <person name="Schumann P."/>
            <person name="Sproer C."/>
            <person name="Sanchez-Porro C."/>
            <person name="Ventosa A."/>
        </authorList>
    </citation>
    <scope>NUCLEOTIDE SEQUENCE [LARGE SCALE GENOMIC DNA]</scope>
    <source>
        <strain evidence="1 2">DSM 23996</strain>
    </source>
</reference>
<dbReference type="Proteomes" id="UP000269301">
    <property type="component" value="Unassembled WGS sequence"/>
</dbReference>
<gene>
    <name evidence="1" type="ORF">D8M06_14035</name>
</gene>
<accession>A0A494ZXZ6</accession>
<name>A0A494ZXZ6_9BACI</name>
<protein>
    <submittedName>
        <fullName evidence="1">YtxH domain-containing protein</fullName>
    </submittedName>
</protein>